<feature type="compositionally biased region" description="Polar residues" evidence="1">
    <location>
        <begin position="280"/>
        <end position="290"/>
    </location>
</feature>
<evidence type="ECO:0000313" key="3">
    <source>
        <dbReference type="Proteomes" id="UP000009131"/>
    </source>
</evidence>
<accession>G7DXX2</accession>
<feature type="region of interest" description="Disordered" evidence="1">
    <location>
        <begin position="183"/>
        <end position="224"/>
    </location>
</feature>
<feature type="compositionally biased region" description="Acidic residues" evidence="1">
    <location>
        <begin position="93"/>
        <end position="103"/>
    </location>
</feature>
<dbReference type="HOGENOM" id="CLU_829202_0_0_1"/>
<protein>
    <submittedName>
        <fullName evidence="2">Uncharacterized protein</fullName>
    </submittedName>
</protein>
<dbReference type="RefSeq" id="XP_014569952.1">
    <property type="nucleotide sequence ID" value="XM_014714466.1"/>
</dbReference>
<evidence type="ECO:0000313" key="2">
    <source>
        <dbReference type="EMBL" id="GAA95432.1"/>
    </source>
</evidence>
<feature type="region of interest" description="Disordered" evidence="1">
    <location>
        <begin position="273"/>
        <end position="318"/>
    </location>
</feature>
<reference evidence="2 3" key="2">
    <citation type="journal article" date="2012" name="Open Biol.">
        <title>Characteristics of nucleosomes and linker DNA regions on the genome of the basidiomycete Mixia osmundae revealed by mono- and dinucleosome mapping.</title>
        <authorList>
            <person name="Nishida H."/>
            <person name="Kondo S."/>
            <person name="Matsumoto T."/>
            <person name="Suzuki Y."/>
            <person name="Yoshikawa H."/>
            <person name="Taylor T.D."/>
            <person name="Sugiyama J."/>
        </authorList>
    </citation>
    <scope>NUCLEOTIDE SEQUENCE [LARGE SCALE GENOMIC DNA]</scope>
    <source>
        <strain evidence="3">CBS 9802 / IAM 14324 / JCM 22182 / KY 12970</strain>
    </source>
</reference>
<reference evidence="2 3" key="1">
    <citation type="journal article" date="2011" name="J. Gen. Appl. Microbiol.">
        <title>Draft genome sequencing of the enigmatic basidiomycete Mixia osmundae.</title>
        <authorList>
            <person name="Nishida H."/>
            <person name="Nagatsuka Y."/>
            <person name="Sugiyama J."/>
        </authorList>
    </citation>
    <scope>NUCLEOTIDE SEQUENCE [LARGE SCALE GENOMIC DNA]</scope>
    <source>
        <strain evidence="3">CBS 9802 / IAM 14324 / JCM 22182 / KY 12970</strain>
    </source>
</reference>
<sequence>MTLTRTAARQIGLRQPAKVDQDAAGQHAAGNTSSPFGPSVGQRGSCLAASSTKLTSEMTPRPAPGIAADSEADYDTDEQDEEMDDSFDHDTADESSDEEDNDCDMSPYTPHEPANLRAPAIVGSAQSRLAVPPMASQDKGKAPQISQSAPVYHASYVDRRRSSAAARDTEFAFYERTVIYSDEEDVDDDGYTDEHEGTFMDEGTSETSTSRAKKGKASAEGRSYDEIRAERRKSLNSRRPVITLRRDSGWAFSQEALMPSFLREHYHEWHPELEGLPPNGTRTTGASALSLSRPPNDDGYSAPSRHRSYGGEDFDRPPVVAEIHISPDDTRAILP</sequence>
<feature type="region of interest" description="Disordered" evidence="1">
    <location>
        <begin position="1"/>
        <end position="164"/>
    </location>
</feature>
<dbReference type="InParanoid" id="G7DXX2"/>
<proteinExistence type="predicted"/>
<gene>
    <name evidence="2" type="primary">Mo02086</name>
    <name evidence="2" type="ORF">E5Q_02086</name>
</gene>
<evidence type="ECO:0000256" key="1">
    <source>
        <dbReference type="SAM" id="MobiDB-lite"/>
    </source>
</evidence>
<comment type="caution">
    <text evidence="2">The sequence shown here is derived from an EMBL/GenBank/DDBJ whole genome shotgun (WGS) entry which is preliminary data.</text>
</comment>
<dbReference type="Proteomes" id="UP000009131">
    <property type="component" value="Unassembled WGS sequence"/>
</dbReference>
<feature type="compositionally biased region" description="Polar residues" evidence="1">
    <location>
        <begin position="48"/>
        <end position="58"/>
    </location>
</feature>
<feature type="compositionally biased region" description="Acidic residues" evidence="1">
    <location>
        <begin position="70"/>
        <end position="85"/>
    </location>
</feature>
<name>G7DXX2_MIXOS</name>
<dbReference type="EMBL" id="BABT02000062">
    <property type="protein sequence ID" value="GAA95432.1"/>
    <property type="molecule type" value="Genomic_DNA"/>
</dbReference>
<keyword evidence="3" id="KW-1185">Reference proteome</keyword>
<organism evidence="2 3">
    <name type="scientific">Mixia osmundae (strain CBS 9802 / IAM 14324 / JCM 22182 / KY 12970)</name>
    <dbReference type="NCBI Taxonomy" id="764103"/>
    <lineage>
        <taxon>Eukaryota</taxon>
        <taxon>Fungi</taxon>
        <taxon>Dikarya</taxon>
        <taxon>Basidiomycota</taxon>
        <taxon>Pucciniomycotina</taxon>
        <taxon>Mixiomycetes</taxon>
        <taxon>Mixiales</taxon>
        <taxon>Mixiaceae</taxon>
        <taxon>Mixia</taxon>
    </lineage>
</organism>
<dbReference type="AlphaFoldDB" id="G7DXX2"/>